<dbReference type="EMBL" id="CP013979">
    <property type="protein sequence ID" value="ANJ25957.1"/>
    <property type="molecule type" value="Genomic_DNA"/>
</dbReference>
<dbReference type="STRING" id="453304.ATC03_03605"/>
<feature type="region of interest" description="Disordered" evidence="1">
    <location>
        <begin position="131"/>
        <end position="155"/>
    </location>
</feature>
<accession>A0A191WCJ6</accession>
<reference evidence="3 4" key="1">
    <citation type="journal article" date="2016" name="Int. J. Syst. Evol. Microbiol.">
        <title>Agromyces aureus sp. nov., isolated from the rhizosphere of Salix caprea L. grown in a heavy-metal-contaminated soil.</title>
        <authorList>
            <person name="Corretto E."/>
            <person name="Antonielli L."/>
            <person name="Sessitsch A."/>
            <person name="Compant S."/>
            <person name="Gorfer M."/>
            <person name="Kuffner M."/>
            <person name="Brader G."/>
        </authorList>
    </citation>
    <scope>NUCLEOTIDE SEQUENCE [LARGE SCALE GENOMIC DNA]</scope>
    <source>
        <strain evidence="3 4">AR33</strain>
    </source>
</reference>
<gene>
    <name evidence="3" type="ORF">ATC03_03605</name>
</gene>
<dbReference type="AlphaFoldDB" id="A0A191WCJ6"/>
<feature type="compositionally biased region" description="Low complexity" evidence="1">
    <location>
        <begin position="131"/>
        <end position="141"/>
    </location>
</feature>
<dbReference type="Proteomes" id="UP000078437">
    <property type="component" value="Chromosome"/>
</dbReference>
<protein>
    <recommendedName>
        <fullName evidence="5">WxL domain-containing protein</fullName>
    </recommendedName>
</protein>
<feature type="chain" id="PRO_5008249318" description="WxL domain-containing protein" evidence="2">
    <location>
        <begin position="30"/>
        <end position="211"/>
    </location>
</feature>
<dbReference type="KEGG" id="agy:ATC03_03605"/>
<evidence type="ECO:0000313" key="3">
    <source>
        <dbReference type="EMBL" id="ANJ25957.1"/>
    </source>
</evidence>
<feature type="signal peptide" evidence="2">
    <location>
        <begin position="1"/>
        <end position="29"/>
    </location>
</feature>
<dbReference type="OrthoDB" id="3696279at2"/>
<evidence type="ECO:0000256" key="2">
    <source>
        <dbReference type="SAM" id="SignalP"/>
    </source>
</evidence>
<proteinExistence type="predicted"/>
<evidence type="ECO:0000313" key="4">
    <source>
        <dbReference type="Proteomes" id="UP000078437"/>
    </source>
</evidence>
<reference evidence="4" key="2">
    <citation type="submission" date="2016-01" db="EMBL/GenBank/DDBJ databases">
        <title>Complete genome sequence of Agromyces aureus AR33T and comparison with related organisms.</title>
        <authorList>
            <person name="Corretto E."/>
            <person name="Antonielli L."/>
            <person name="Sessitsch A."/>
            <person name="Brader G."/>
        </authorList>
    </citation>
    <scope>NUCLEOTIDE SEQUENCE [LARGE SCALE GENOMIC DNA]</scope>
    <source>
        <strain evidence="4">AR33</strain>
    </source>
</reference>
<keyword evidence="2" id="KW-0732">Signal</keyword>
<feature type="compositionally biased region" description="Polar residues" evidence="1">
    <location>
        <begin position="145"/>
        <end position="155"/>
    </location>
</feature>
<evidence type="ECO:0008006" key="5">
    <source>
        <dbReference type="Google" id="ProtNLM"/>
    </source>
</evidence>
<evidence type="ECO:0000256" key="1">
    <source>
        <dbReference type="SAM" id="MobiDB-lite"/>
    </source>
</evidence>
<keyword evidence="4" id="KW-1185">Reference proteome</keyword>
<dbReference type="RefSeq" id="WP_067873206.1">
    <property type="nucleotide sequence ID" value="NZ_CP013979.1"/>
</dbReference>
<name>A0A191WCJ6_9MICO</name>
<sequence length="211" mass="21090">MISKGAAARCAAGIVGGLMLASVGSLAFAADPGDSSGVDVKVDIAAVENGALSLTVDDTETTLTEGGSTAAYRQFTGTLPTVTVTDTRDDVPAGVFWYVTGQAGDFVGTAGQPNIPATQLGWSPADVLDGSGEVASGGEVVPASDTPTQPGNNTGLASGEDFLYLALDSADAKAAQGSWSTTADLKLKTAANVAPGSYSSLLTLSLFEDTY</sequence>
<organism evidence="3 4">
    <name type="scientific">Agromyces aureus</name>
    <dbReference type="NCBI Taxonomy" id="453304"/>
    <lineage>
        <taxon>Bacteria</taxon>
        <taxon>Bacillati</taxon>
        <taxon>Actinomycetota</taxon>
        <taxon>Actinomycetes</taxon>
        <taxon>Micrococcales</taxon>
        <taxon>Microbacteriaceae</taxon>
        <taxon>Agromyces</taxon>
    </lineage>
</organism>